<feature type="domain" description="DUF58" evidence="2">
    <location>
        <begin position="209"/>
        <end position="351"/>
    </location>
</feature>
<evidence type="ECO:0000313" key="4">
    <source>
        <dbReference type="Proteomes" id="UP000036867"/>
    </source>
</evidence>
<keyword evidence="1" id="KW-0812">Transmembrane</keyword>
<evidence type="ECO:0000313" key="3">
    <source>
        <dbReference type="EMBL" id="KOO48035.1"/>
    </source>
</evidence>
<protein>
    <recommendedName>
        <fullName evidence="2">DUF58 domain-containing protein</fullName>
    </recommendedName>
</protein>
<organism evidence="3 4">
    <name type="scientific">Viridibacillus arvi</name>
    <dbReference type="NCBI Taxonomy" id="263475"/>
    <lineage>
        <taxon>Bacteria</taxon>
        <taxon>Bacillati</taxon>
        <taxon>Bacillota</taxon>
        <taxon>Bacilli</taxon>
        <taxon>Bacillales</taxon>
        <taxon>Caryophanaceae</taxon>
        <taxon>Viridibacillus</taxon>
    </lineage>
</organism>
<keyword evidence="4" id="KW-1185">Reference proteome</keyword>
<comment type="caution">
    <text evidence="3">The sequence shown here is derived from an EMBL/GenBank/DDBJ whole genome shotgun (WGS) entry which is preliminary data.</text>
</comment>
<dbReference type="InterPro" id="IPR002881">
    <property type="entry name" value="DUF58"/>
</dbReference>
<sequence>MTISRLRYVSGRILRLMLVVLLLLSTLAFGIIEGGFVTWFVFFMLLPFSTYSLLLFFTPLKKMKIERSIEQEHMRNGDSLKMTMTLKRNNRWPIVYAVIREAKPSEVLVNATTQPMQRLLVVGFKKEVKWTYEIEEIPRGEHYLQGVEITVSDFFGWIKKTQIIPAKRTVVVYPNVTKMIFRPLDMSMQTGTGPVSSAIVRDTTMVSGLREYQPGDRMSWVHWKTFAKTGELRTKEFEDQQSQDLCLVLDCSPSALFEEQVEFVASILNASVRQQITMAFLSAGRNRVLFEAIQTESQLQEVMFHLASVQDDLGDSVNRLYGQDRTLANAAQILFVTSELTTDWLDILTKASKSSRACLCFVIRSKGQVMSTQEKAMEKLARTRGIRVNTIAKEQFTEAFMGVLK</sequence>
<proteinExistence type="predicted"/>
<keyword evidence="1" id="KW-0472">Membrane</keyword>
<feature type="transmembrane region" description="Helical" evidence="1">
    <location>
        <begin position="12"/>
        <end position="32"/>
    </location>
</feature>
<dbReference type="PATRIC" id="fig|263475.3.peg.3003"/>
<dbReference type="PANTHER" id="PTHR34351">
    <property type="entry name" value="SLR1927 PROTEIN-RELATED"/>
    <property type="match status" value="1"/>
</dbReference>
<gene>
    <name evidence="3" type="ORF">AMD00_20760</name>
</gene>
<keyword evidence="1" id="KW-1133">Transmembrane helix</keyword>
<dbReference type="Proteomes" id="UP000036867">
    <property type="component" value="Unassembled WGS sequence"/>
</dbReference>
<reference evidence="4" key="1">
    <citation type="submission" date="2015-08" db="EMBL/GenBank/DDBJ databases">
        <title>Fjat-10028 dsm 16317.</title>
        <authorList>
            <person name="Liu B."/>
            <person name="Wang J."/>
            <person name="Zhu Y."/>
            <person name="Liu G."/>
            <person name="Chen Q."/>
            <person name="Chen Z."/>
            <person name="Lan J."/>
            <person name="Che J."/>
            <person name="Ge C."/>
            <person name="Shi H."/>
            <person name="Pan Z."/>
            <person name="Liu X."/>
        </authorList>
    </citation>
    <scope>NUCLEOTIDE SEQUENCE [LARGE SCALE GENOMIC DNA]</scope>
    <source>
        <strain evidence="4">DSM 16317</strain>
    </source>
</reference>
<evidence type="ECO:0000256" key="1">
    <source>
        <dbReference type="SAM" id="Phobius"/>
    </source>
</evidence>
<dbReference type="OrthoDB" id="140416at2"/>
<name>A0A0M0LAC2_9BACL</name>
<accession>A0A0M0LAC2</accession>
<feature type="transmembrane region" description="Helical" evidence="1">
    <location>
        <begin position="38"/>
        <end position="57"/>
    </location>
</feature>
<dbReference type="PANTHER" id="PTHR34351:SF2">
    <property type="entry name" value="DUF58 DOMAIN-CONTAINING PROTEIN"/>
    <property type="match status" value="1"/>
</dbReference>
<evidence type="ECO:0000259" key="2">
    <source>
        <dbReference type="Pfam" id="PF01882"/>
    </source>
</evidence>
<dbReference type="STRING" id="263475.AMD00_20760"/>
<dbReference type="Pfam" id="PF01882">
    <property type="entry name" value="DUF58"/>
    <property type="match status" value="1"/>
</dbReference>
<dbReference type="AlphaFoldDB" id="A0A0M0LAC2"/>
<dbReference type="EMBL" id="LILB01000008">
    <property type="protein sequence ID" value="KOO48035.1"/>
    <property type="molecule type" value="Genomic_DNA"/>
</dbReference>